<dbReference type="InterPro" id="IPR036188">
    <property type="entry name" value="FAD/NAD-bd_sf"/>
</dbReference>
<keyword evidence="4" id="KW-1185">Reference proteome</keyword>
<dbReference type="EMBL" id="FUYR01000002">
    <property type="protein sequence ID" value="SKB72944.1"/>
    <property type="molecule type" value="Genomic_DNA"/>
</dbReference>
<dbReference type="PANTHER" id="PTHR13847">
    <property type="entry name" value="SARCOSINE DEHYDROGENASE-RELATED"/>
    <property type="match status" value="1"/>
</dbReference>
<name>A0A1T5DMP0_9SPHI</name>
<dbReference type="STRING" id="572036.SAMN05661099_2447"/>
<keyword evidence="1" id="KW-0472">Membrane</keyword>
<dbReference type="InterPro" id="IPR006076">
    <property type="entry name" value="FAD-dep_OxRdtase"/>
</dbReference>
<feature type="domain" description="FAD dependent oxidoreductase" evidence="2">
    <location>
        <begin position="18"/>
        <end position="375"/>
    </location>
</feature>
<dbReference type="AlphaFoldDB" id="A0A1T5DMP0"/>
<evidence type="ECO:0000313" key="4">
    <source>
        <dbReference type="Proteomes" id="UP000189981"/>
    </source>
</evidence>
<dbReference type="Gene3D" id="3.50.50.60">
    <property type="entry name" value="FAD/NAD(P)-binding domain"/>
    <property type="match status" value="1"/>
</dbReference>
<gene>
    <name evidence="3" type="ORF">SAMN05661099_2447</name>
</gene>
<proteinExistence type="predicted"/>
<protein>
    <submittedName>
        <fullName evidence="3">Glycine/D-amino acid oxidase</fullName>
    </submittedName>
</protein>
<organism evidence="3 4">
    <name type="scientific">Daejeonella lutea</name>
    <dbReference type="NCBI Taxonomy" id="572036"/>
    <lineage>
        <taxon>Bacteria</taxon>
        <taxon>Pseudomonadati</taxon>
        <taxon>Bacteroidota</taxon>
        <taxon>Sphingobacteriia</taxon>
        <taxon>Sphingobacteriales</taxon>
        <taxon>Sphingobacteriaceae</taxon>
        <taxon>Daejeonella</taxon>
    </lineage>
</organism>
<dbReference type="Gene3D" id="3.30.9.10">
    <property type="entry name" value="D-Amino Acid Oxidase, subunit A, domain 2"/>
    <property type="match status" value="1"/>
</dbReference>
<evidence type="ECO:0000256" key="1">
    <source>
        <dbReference type="SAM" id="Phobius"/>
    </source>
</evidence>
<keyword evidence="1" id="KW-1133">Transmembrane helix</keyword>
<keyword evidence="1" id="KW-0812">Transmembrane</keyword>
<reference evidence="4" key="1">
    <citation type="submission" date="2017-02" db="EMBL/GenBank/DDBJ databases">
        <authorList>
            <person name="Varghese N."/>
            <person name="Submissions S."/>
        </authorList>
    </citation>
    <scope>NUCLEOTIDE SEQUENCE [LARGE SCALE GENOMIC DNA]</scope>
    <source>
        <strain evidence="4">DSM 22385</strain>
    </source>
</reference>
<dbReference type="GO" id="GO:0005737">
    <property type="term" value="C:cytoplasm"/>
    <property type="evidence" value="ECO:0007669"/>
    <property type="project" value="TreeGrafter"/>
</dbReference>
<sequence>MGDNYSYWEKTSFLSGYDVIIIGSGIVGLSAAIHLKVNSPRLRVGVLESGFLPSGASTKNAGFACFGSISELIEEIKSDGEDNLLQRVEMRWKGLLKLRKNLGDLAISFKQNGGYDIFKAADKSCAQECLDQIDRLNRLLKPIIGKHDIYAVANAKIAGFGLAGVTDLIENKYEGQIDTGRMMDALVKKAAGTGVHIFNNCRVENIQQEDGRHVINTSQGAFDTKSAILATNAFAKELIAEIDVIPGRGQVLVTAPIDNLKISGTFHYNRGYTYFRNIDNRVLLGGFRDINFNEEQTSQPGITDLIQNALEKLLSEVILPGQAPQIEHRWSGVMGFGSELSPIVKKIHPGLYCAVRCNGMGVAMGSLLGEQVADMVEL</sequence>
<dbReference type="OrthoDB" id="1491488at2"/>
<accession>A0A1T5DMP0</accession>
<dbReference type="SUPFAM" id="SSF51905">
    <property type="entry name" value="FAD/NAD(P)-binding domain"/>
    <property type="match status" value="1"/>
</dbReference>
<dbReference type="Proteomes" id="UP000189981">
    <property type="component" value="Unassembled WGS sequence"/>
</dbReference>
<dbReference type="Pfam" id="PF01266">
    <property type="entry name" value="DAO"/>
    <property type="match status" value="1"/>
</dbReference>
<evidence type="ECO:0000313" key="3">
    <source>
        <dbReference type="EMBL" id="SKB72944.1"/>
    </source>
</evidence>
<evidence type="ECO:0000259" key="2">
    <source>
        <dbReference type="Pfam" id="PF01266"/>
    </source>
</evidence>
<dbReference type="PANTHER" id="PTHR13847:SF281">
    <property type="entry name" value="FAD DEPENDENT OXIDOREDUCTASE DOMAIN-CONTAINING PROTEIN"/>
    <property type="match status" value="1"/>
</dbReference>
<dbReference type="RefSeq" id="WP_079702952.1">
    <property type="nucleotide sequence ID" value="NZ_FUYR01000002.1"/>
</dbReference>
<feature type="transmembrane region" description="Helical" evidence="1">
    <location>
        <begin position="12"/>
        <end position="33"/>
    </location>
</feature>